<dbReference type="Pfam" id="PF02009">
    <property type="entry name" value="RIFIN"/>
    <property type="match status" value="1"/>
</dbReference>
<keyword evidence="1" id="KW-0812">Transmembrane</keyword>
<gene>
    <name evidence="2" type="ORF">C923_05914</name>
</gene>
<name>W7JFA9_PLAFA</name>
<keyword evidence="1" id="KW-1133">Transmembrane helix</keyword>
<sequence>MKVHYINILMFAVPLNILVYNQRNHKSITYHTQNENPIKIHRSLCECELYAPQNYDNDPEMKSVMQDFDRQTSERLREYDERMNKNRKKCKDQCDKDIQKIILKDKIEKELKEKLATLETNINTKDLPICECEKSLTDKVEKGCLGCGLLGSGIAPNVGLFGEVALGAWKTAALVTAKELAAKSGALAGEAARIKAGIDEVVFGLESEFSVSTLGGNVLKTYINAQNYKDVSLIYEAVYTKFQVSCLPPGPDASPGPFSIAATDETFCSTTFNKILYANEGSSGVSIPGAIKNNVETIVLQAKDVADAAAETATKDITTLALKTNTAAVDATYANSQIVIIASIVAILVIVLVMIIIYLILRYRRKKKMKKKLQYIKLLKE</sequence>
<reference evidence="2 3" key="1">
    <citation type="submission" date="2013-02" db="EMBL/GenBank/DDBJ databases">
        <title>The Genome Sequence of Plasmodium falciparum UGT5.1.</title>
        <authorList>
            <consortium name="The Broad Institute Genome Sequencing Platform"/>
            <consortium name="The Broad Institute Genome Sequencing Center for Infectious Disease"/>
            <person name="Neafsey D."/>
            <person name="Cheeseman I."/>
            <person name="Volkman S."/>
            <person name="Adams J."/>
            <person name="Walker B."/>
            <person name="Young S.K."/>
            <person name="Zeng Q."/>
            <person name="Gargeya S."/>
            <person name="Fitzgerald M."/>
            <person name="Haas B."/>
            <person name="Abouelleil A."/>
            <person name="Alvarado L."/>
            <person name="Arachchi H.M."/>
            <person name="Berlin A.M."/>
            <person name="Chapman S.B."/>
            <person name="Dewar J."/>
            <person name="Goldberg J."/>
            <person name="Griggs A."/>
            <person name="Gujja S."/>
            <person name="Hansen M."/>
            <person name="Howarth C."/>
            <person name="Imamovic A."/>
            <person name="Larimer J."/>
            <person name="McCowan C."/>
            <person name="Murphy C."/>
            <person name="Neiman D."/>
            <person name="Pearson M."/>
            <person name="Priest M."/>
            <person name="Roberts A."/>
            <person name="Saif S."/>
            <person name="Shea T."/>
            <person name="Sisk P."/>
            <person name="Sykes S."/>
            <person name="Wortman J."/>
            <person name="Nusbaum C."/>
            <person name="Birren B."/>
        </authorList>
    </citation>
    <scope>NUCLEOTIDE SEQUENCE [LARGE SCALE GENOMIC DNA]</scope>
    <source>
        <strain evidence="2 3">UGT5.1</strain>
    </source>
</reference>
<dbReference type="InterPro" id="IPR006373">
    <property type="entry name" value="VSA_Rifin"/>
</dbReference>
<evidence type="ECO:0000313" key="2">
    <source>
        <dbReference type="EMBL" id="EWC73414.1"/>
    </source>
</evidence>
<dbReference type="EMBL" id="KE124768">
    <property type="protein sequence ID" value="EWC73414.1"/>
    <property type="molecule type" value="Genomic_DNA"/>
</dbReference>
<protein>
    <submittedName>
        <fullName evidence="2">Surface antigen</fullName>
    </submittedName>
</protein>
<accession>W7JFA9</accession>
<feature type="transmembrane region" description="Helical" evidence="1">
    <location>
        <begin position="338"/>
        <end position="361"/>
    </location>
</feature>
<dbReference type="AlphaFoldDB" id="W7JFA9"/>
<proteinExistence type="predicted"/>
<keyword evidence="1" id="KW-0472">Membrane</keyword>
<organism evidence="2 3">
    <name type="scientific">Plasmodium falciparum UGT5.1</name>
    <dbReference type="NCBI Taxonomy" id="1237627"/>
    <lineage>
        <taxon>Eukaryota</taxon>
        <taxon>Sar</taxon>
        <taxon>Alveolata</taxon>
        <taxon>Apicomplexa</taxon>
        <taxon>Aconoidasida</taxon>
        <taxon>Haemosporida</taxon>
        <taxon>Plasmodiidae</taxon>
        <taxon>Plasmodium</taxon>
        <taxon>Plasmodium (Laverania)</taxon>
    </lineage>
</organism>
<dbReference type="Proteomes" id="UP000030697">
    <property type="component" value="Unassembled WGS sequence"/>
</dbReference>
<evidence type="ECO:0000313" key="3">
    <source>
        <dbReference type="Proteomes" id="UP000030697"/>
    </source>
</evidence>
<dbReference type="OrthoDB" id="10433406at2759"/>
<evidence type="ECO:0000256" key="1">
    <source>
        <dbReference type="SAM" id="Phobius"/>
    </source>
</evidence>
<dbReference type="NCBIfam" id="TIGR01477">
    <property type="entry name" value="RIFIN"/>
    <property type="match status" value="1"/>
</dbReference>